<sequence>MLILVTPKSFLSQTRTSGAARRSTSASSSLARDPEHCRLKDARHHHCVAFESTSSLCEQNLRQDDAMEILEPSFTKFEDWARAFCLTDSTIETLVAQNLNSRMFLMMLIESDVDALGLTVGQKRILMVVVEKLQEAEAREAARRERSRKNQFSDSHDVALRRQKRDGSFSSALVGSAAIGLAGLGAVFAAPLVLTAVGFTSAGIAAGSLGASMMSSAAIANGGAVAAGSTVAVLQSIGAAGIPAAVEAAVVVSGAAVGAGAGYLGYDDFVSAESQILDVPLHPTSSLGTQWHMHPCEP</sequence>
<dbReference type="EMBL" id="JARAKH010000042">
    <property type="protein sequence ID" value="KAK8380336.1"/>
    <property type="molecule type" value="Genomic_DNA"/>
</dbReference>
<dbReference type="GO" id="GO:0097193">
    <property type="term" value="P:intrinsic apoptotic signaling pathway"/>
    <property type="evidence" value="ECO:0007669"/>
    <property type="project" value="TreeGrafter"/>
</dbReference>
<dbReference type="GO" id="GO:0031966">
    <property type="term" value="C:mitochondrial membrane"/>
    <property type="evidence" value="ECO:0007669"/>
    <property type="project" value="TreeGrafter"/>
</dbReference>
<evidence type="ECO:0000256" key="6">
    <source>
        <dbReference type="SAM" id="Phobius"/>
    </source>
</evidence>
<reference evidence="7 8" key="1">
    <citation type="submission" date="2023-03" db="EMBL/GenBank/DDBJ databases">
        <title>High-quality genome of Scylla paramamosain provides insights in environmental adaptation.</title>
        <authorList>
            <person name="Zhang L."/>
        </authorList>
    </citation>
    <scope>NUCLEOTIDE SEQUENCE [LARGE SCALE GENOMIC DNA]</scope>
    <source>
        <strain evidence="7">LZ_2023a</strain>
        <tissue evidence="7">Muscle</tissue>
    </source>
</reference>
<dbReference type="PANTHER" id="PTHR16932:SF18">
    <property type="entry name" value="INTERFERON, ALPHA-INDUCIBLE PROTEIN 27-LIKE 2"/>
    <property type="match status" value="1"/>
</dbReference>
<keyword evidence="8" id="KW-1185">Reference proteome</keyword>
<feature type="transmembrane region" description="Helical" evidence="6">
    <location>
        <begin position="171"/>
        <end position="194"/>
    </location>
</feature>
<keyword evidence="3 6" id="KW-0812">Transmembrane</keyword>
<dbReference type="Pfam" id="PF06140">
    <property type="entry name" value="Ifi-6-16"/>
    <property type="match status" value="1"/>
</dbReference>
<dbReference type="PANTHER" id="PTHR16932">
    <property type="entry name" value="INTERFERON ALPHA-INDUCIBLE PROTEIN 27"/>
    <property type="match status" value="1"/>
</dbReference>
<evidence type="ECO:0000256" key="1">
    <source>
        <dbReference type="ARBA" id="ARBA00004141"/>
    </source>
</evidence>
<evidence type="ECO:0000313" key="7">
    <source>
        <dbReference type="EMBL" id="KAK8380336.1"/>
    </source>
</evidence>
<dbReference type="Gene3D" id="6.10.110.10">
    <property type="match status" value="1"/>
</dbReference>
<dbReference type="InterPro" id="IPR038213">
    <property type="entry name" value="IFI6/IFI27-like_sf"/>
</dbReference>
<dbReference type="InterPro" id="IPR009311">
    <property type="entry name" value="IFI6/IFI27-like"/>
</dbReference>
<organism evidence="7 8">
    <name type="scientific">Scylla paramamosain</name>
    <name type="common">Mud crab</name>
    <dbReference type="NCBI Taxonomy" id="85552"/>
    <lineage>
        <taxon>Eukaryota</taxon>
        <taxon>Metazoa</taxon>
        <taxon>Ecdysozoa</taxon>
        <taxon>Arthropoda</taxon>
        <taxon>Crustacea</taxon>
        <taxon>Multicrustacea</taxon>
        <taxon>Malacostraca</taxon>
        <taxon>Eumalacostraca</taxon>
        <taxon>Eucarida</taxon>
        <taxon>Decapoda</taxon>
        <taxon>Pleocyemata</taxon>
        <taxon>Brachyura</taxon>
        <taxon>Eubrachyura</taxon>
        <taxon>Portunoidea</taxon>
        <taxon>Portunidae</taxon>
        <taxon>Portuninae</taxon>
        <taxon>Scylla</taxon>
    </lineage>
</organism>
<dbReference type="Proteomes" id="UP001487740">
    <property type="component" value="Unassembled WGS sequence"/>
</dbReference>
<evidence type="ECO:0008006" key="9">
    <source>
        <dbReference type="Google" id="ProtNLM"/>
    </source>
</evidence>
<proteinExistence type="inferred from homology"/>
<dbReference type="AlphaFoldDB" id="A0AAW0SYX4"/>
<evidence type="ECO:0000256" key="2">
    <source>
        <dbReference type="ARBA" id="ARBA00007262"/>
    </source>
</evidence>
<comment type="subcellular location">
    <subcellularLocation>
        <location evidence="1">Membrane</location>
        <topology evidence="1">Multi-pass membrane protein</topology>
    </subcellularLocation>
</comment>
<keyword evidence="5 6" id="KW-0472">Membrane</keyword>
<keyword evidence="4 6" id="KW-1133">Transmembrane helix</keyword>
<dbReference type="GO" id="GO:0001836">
    <property type="term" value="P:release of cytochrome c from mitochondria"/>
    <property type="evidence" value="ECO:0007669"/>
    <property type="project" value="TreeGrafter"/>
</dbReference>
<evidence type="ECO:0000313" key="8">
    <source>
        <dbReference type="Proteomes" id="UP001487740"/>
    </source>
</evidence>
<name>A0AAW0SYX4_SCYPA</name>
<comment type="caution">
    <text evidence="7">The sequence shown here is derived from an EMBL/GenBank/DDBJ whole genome shotgun (WGS) entry which is preliminary data.</text>
</comment>
<gene>
    <name evidence="7" type="ORF">O3P69_016740</name>
</gene>
<evidence type="ECO:0000256" key="5">
    <source>
        <dbReference type="ARBA" id="ARBA00023136"/>
    </source>
</evidence>
<comment type="similarity">
    <text evidence="2">Belongs to the IFI6/IFI27 family.</text>
</comment>
<protein>
    <recommendedName>
        <fullName evidence="9">SAM domain-containing protein</fullName>
    </recommendedName>
</protein>
<evidence type="ECO:0000256" key="3">
    <source>
        <dbReference type="ARBA" id="ARBA00022692"/>
    </source>
</evidence>
<accession>A0AAW0SYX4</accession>
<evidence type="ECO:0000256" key="4">
    <source>
        <dbReference type="ARBA" id="ARBA00022989"/>
    </source>
</evidence>